<feature type="transmembrane region" description="Helical" evidence="1">
    <location>
        <begin position="20"/>
        <end position="39"/>
    </location>
</feature>
<proteinExistence type="predicted"/>
<dbReference type="RefSeq" id="WP_331689703.1">
    <property type="nucleotide sequence ID" value="NZ_JAZHBN010000005.1"/>
</dbReference>
<sequence length="194" mass="21161">MNAPLTPDAPVAKRNRGMLILLFAIFFGSLALAGVLRFSGWKPAGLKSKGHLLTPAVDARALAPVSTDGKQYVWNPVERRWRLLVLAPADTCNERCEQVAADVDKVWQIMGKDAIRVDVLWSGAVPSKTPVHQIHAIAADDRLRSVLPASNRVATTAGLPIYIIDPNGFVMMEYKPGVDIGDVRTDLSKVLKLQ</sequence>
<evidence type="ECO:0000256" key="1">
    <source>
        <dbReference type="SAM" id="Phobius"/>
    </source>
</evidence>
<reference evidence="2 3" key="1">
    <citation type="submission" date="2024-01" db="EMBL/GenBank/DDBJ databases">
        <title>Novel species of the genus Luteimonas isolated from rivers.</title>
        <authorList>
            <person name="Lu H."/>
        </authorList>
    </citation>
    <scope>NUCLEOTIDE SEQUENCE [LARGE SCALE GENOMIC DNA]</scope>
    <source>
        <strain evidence="2 3">FXH3W</strain>
    </source>
</reference>
<protein>
    <recommendedName>
        <fullName evidence="4">Thioredoxin domain-containing protein</fullName>
    </recommendedName>
</protein>
<accession>A0ABU7UX01</accession>
<comment type="caution">
    <text evidence="2">The sequence shown here is derived from an EMBL/GenBank/DDBJ whole genome shotgun (WGS) entry which is preliminary data.</text>
</comment>
<evidence type="ECO:0000313" key="3">
    <source>
        <dbReference type="Proteomes" id="UP001356170"/>
    </source>
</evidence>
<keyword evidence="1" id="KW-0472">Membrane</keyword>
<keyword evidence="1" id="KW-1133">Transmembrane helix</keyword>
<organism evidence="2 3">
    <name type="scientific">Aquilutibacter rugosus</name>
    <dbReference type="NCBI Taxonomy" id="3115820"/>
    <lineage>
        <taxon>Bacteria</taxon>
        <taxon>Pseudomonadati</taxon>
        <taxon>Pseudomonadota</taxon>
        <taxon>Gammaproteobacteria</taxon>
        <taxon>Lysobacterales</taxon>
        <taxon>Lysobacteraceae</taxon>
        <taxon>Aquilutibacter</taxon>
    </lineage>
</organism>
<dbReference type="EMBL" id="JAZHBO010000001">
    <property type="protein sequence ID" value="MEF2154950.1"/>
    <property type="molecule type" value="Genomic_DNA"/>
</dbReference>
<dbReference type="Proteomes" id="UP001356170">
    <property type="component" value="Unassembled WGS sequence"/>
</dbReference>
<keyword evidence="3" id="KW-1185">Reference proteome</keyword>
<name>A0ABU7UX01_9GAMM</name>
<keyword evidence="1" id="KW-0812">Transmembrane</keyword>
<gene>
    <name evidence="2" type="ORF">V3390_01670</name>
</gene>
<evidence type="ECO:0000313" key="2">
    <source>
        <dbReference type="EMBL" id="MEF2154950.1"/>
    </source>
</evidence>
<evidence type="ECO:0008006" key="4">
    <source>
        <dbReference type="Google" id="ProtNLM"/>
    </source>
</evidence>